<dbReference type="GO" id="GO:0003723">
    <property type="term" value="F:RNA binding"/>
    <property type="evidence" value="ECO:0007669"/>
    <property type="project" value="UniProtKB-UniRule"/>
</dbReference>
<keyword evidence="10" id="KW-0325">Glycoprotein</keyword>
<keyword evidence="11" id="KW-1038">Host endoplasmic reticulum</keyword>
<feature type="region of interest" description="Disordered" evidence="15">
    <location>
        <begin position="22"/>
        <end position="44"/>
    </location>
</feature>
<dbReference type="Pfam" id="PF20752">
    <property type="entry name" value="SP2_C"/>
    <property type="match status" value="2"/>
</dbReference>
<evidence type="ECO:0000256" key="3">
    <source>
        <dbReference type="ARBA" id="ARBA00004328"/>
    </source>
</evidence>
<evidence type="ECO:0000256" key="11">
    <source>
        <dbReference type="ARBA" id="ARBA00023184"/>
    </source>
</evidence>
<evidence type="ECO:0000256" key="12">
    <source>
        <dbReference type="ARBA" id="ARBA00023200"/>
    </source>
</evidence>
<evidence type="ECO:0000256" key="9">
    <source>
        <dbReference type="ARBA" id="ARBA00022884"/>
    </source>
</evidence>
<evidence type="ECO:0000256" key="15">
    <source>
        <dbReference type="SAM" id="MobiDB-lite"/>
    </source>
</evidence>
<comment type="similarity">
    <text evidence="5 14">Belongs to the hepevirus capsid protein family.</text>
</comment>
<evidence type="ECO:0000256" key="7">
    <source>
        <dbReference type="ARBA" id="ARBA00022812"/>
    </source>
</evidence>
<dbReference type="InterPro" id="IPR004261">
    <property type="entry name" value="SP2_N"/>
</dbReference>
<proteinExistence type="inferred from homology"/>
<comment type="subcellular location">
    <molecule>Isoform Capsid protein</molecule>
    <subcellularLocation>
        <location evidence="14">Virion</location>
    </subcellularLocation>
    <subcellularLocation>
        <location evidence="14">Host cytoplasm</location>
    </subcellularLocation>
    <subcellularLocation>
        <location evidence="14">Host endoplasmic reticulum</location>
    </subcellularLocation>
    <subcellularLocation>
        <location evidence="14">Host Golgi apparatus</location>
    </subcellularLocation>
    <subcellularLocation>
        <location evidence="14">Host cell surface</location>
    </subcellularLocation>
</comment>
<dbReference type="SUPFAM" id="SSF88633">
    <property type="entry name" value="Positive stranded ssRNA viruses"/>
    <property type="match status" value="1"/>
</dbReference>
<evidence type="ECO:0000259" key="17">
    <source>
        <dbReference type="Pfam" id="PF20751"/>
    </source>
</evidence>
<dbReference type="Gene3D" id="2.60.120.20">
    <property type="match status" value="1"/>
</dbReference>
<evidence type="ECO:0000256" key="8">
    <source>
        <dbReference type="ARBA" id="ARBA00022844"/>
    </source>
</evidence>
<evidence type="ECO:0000259" key="16">
    <source>
        <dbReference type="Pfam" id="PF03014"/>
    </source>
</evidence>
<keyword evidence="12 14" id="KW-1035">Host cytoplasm</keyword>
<feature type="compositionally biased region" description="Polar residues" evidence="15">
    <location>
        <begin position="57"/>
        <end position="68"/>
    </location>
</feature>
<evidence type="ECO:0000256" key="4">
    <source>
        <dbReference type="ARBA" id="ARBA00004354"/>
    </source>
</evidence>
<organism evidence="19">
    <name type="scientific">Hepevirus sp</name>
    <dbReference type="NCBI Taxonomy" id="2055261"/>
    <lineage>
        <taxon>Viruses</taxon>
        <taxon>Riboviria</taxon>
        <taxon>Orthornavirae</taxon>
        <taxon>Kitrinoviricota</taxon>
        <taxon>Alsuviricetes</taxon>
        <taxon>Hepelivirales</taxon>
        <taxon>Hepeviridae</taxon>
    </lineage>
</organism>
<dbReference type="GO" id="GO:0005198">
    <property type="term" value="F:structural molecule activity"/>
    <property type="evidence" value="ECO:0007669"/>
    <property type="project" value="UniProtKB-UniRule"/>
</dbReference>
<keyword evidence="7" id="KW-1040">Host Golgi apparatus</keyword>
<dbReference type="InterPro" id="IPR048802">
    <property type="entry name" value="SP2_M"/>
</dbReference>
<dbReference type="GO" id="GO:0044177">
    <property type="term" value="C:host cell Golgi apparatus"/>
    <property type="evidence" value="ECO:0007669"/>
    <property type="project" value="UniProtKB-SubCell"/>
</dbReference>
<evidence type="ECO:0000256" key="2">
    <source>
        <dbReference type="ARBA" id="ARBA00004192"/>
    </source>
</evidence>
<accession>A0A2H4RDQ4</accession>
<keyword evidence="9 14" id="KW-0694">RNA-binding</keyword>
<dbReference type="InterPro" id="IPR029053">
    <property type="entry name" value="Viral_coat"/>
</dbReference>
<reference evidence="19" key="1">
    <citation type="journal article" date="2018" name="Microbiome">
        <title>Comparative analysis of rodent and small mammal viromes to better understand the wildlife origin of emerging infectious diseases.</title>
        <authorList>
            <person name="Wu Z."/>
            <person name="Lu L."/>
            <person name="Du J."/>
            <person name="Yang L."/>
            <person name="Ren X."/>
            <person name="Liu B."/>
            <person name="Jiang J."/>
            <person name="Yang J."/>
            <person name="Dong J."/>
            <person name="Sun L."/>
            <person name="Zhu Y."/>
            <person name="Li Y."/>
            <person name="Zheng D."/>
            <person name="Zhang C."/>
            <person name="Su H."/>
            <person name="Zheng Y."/>
            <person name="Zhou H."/>
            <person name="Zhu G."/>
            <person name="Li H."/>
            <person name="Chmura A."/>
            <person name="Yang F."/>
            <person name="Daszak P."/>
            <person name="Wang J."/>
            <person name="Liu Q."/>
            <person name="Jin Q."/>
        </authorList>
    </citation>
    <scope>NUCLEOTIDE SEQUENCE</scope>
    <source>
        <strain evidence="19">RtMr-HEV/HLJ2016</strain>
    </source>
</reference>
<evidence type="ECO:0000256" key="10">
    <source>
        <dbReference type="ARBA" id="ARBA00023180"/>
    </source>
</evidence>
<comment type="subcellular location">
    <subcellularLocation>
        <location evidence="1">Host Golgi apparatus</location>
    </subcellularLocation>
    <subcellularLocation>
        <location evidence="2">Host cytoplasm</location>
    </subcellularLocation>
    <subcellularLocation>
        <location evidence="4">Host endoplasmic reticulum</location>
    </subcellularLocation>
    <subcellularLocation>
        <location evidence="3">Virion</location>
    </subcellularLocation>
</comment>
<keyword evidence="8 14" id="KW-0946">Virion</keyword>
<evidence type="ECO:0000256" key="6">
    <source>
        <dbReference type="ARBA" id="ARBA00022561"/>
    </source>
</evidence>
<evidence type="ECO:0000259" key="18">
    <source>
        <dbReference type="Pfam" id="PF20752"/>
    </source>
</evidence>
<dbReference type="GO" id="GO:0044228">
    <property type="term" value="C:host cell surface"/>
    <property type="evidence" value="ECO:0007669"/>
    <property type="project" value="UniProtKB-SubCell"/>
</dbReference>
<comment type="subcellular location">
    <molecule>Isoform Secreted protein ORF2</molecule>
    <subcellularLocation>
        <location evidence="14">Secreted</location>
    </subcellularLocation>
</comment>
<evidence type="ECO:0000256" key="13">
    <source>
        <dbReference type="ARBA" id="ARBA00046910"/>
    </source>
</evidence>
<evidence type="ECO:0000256" key="14">
    <source>
        <dbReference type="RuleBase" id="RU363023"/>
    </source>
</evidence>
<dbReference type="InterPro" id="IPR048794">
    <property type="entry name" value="SP2_C"/>
</dbReference>
<dbReference type="EMBL" id="KY432901">
    <property type="protein sequence ID" value="ATY47664.1"/>
    <property type="molecule type" value="Genomic_RNA"/>
</dbReference>
<dbReference type="GO" id="GO:0039615">
    <property type="term" value="C:T=1 icosahedral viral capsid"/>
    <property type="evidence" value="ECO:0007669"/>
    <property type="project" value="UniProtKB-UniRule"/>
</dbReference>
<sequence length="649" mass="69563">MPLYYWLLFALMLPAPGGNGAPVHTGGGRRRVNGTRPRPTVVDPVDSGPLGFFPVYSSTNPFHPQPSRSQRKSTRVPAAALGSEWVDATHPTSGGGRARAPAGATPLTTVAPAPDSQPVPDIDQKGSVLNRQYNLATSPLMLTVPTSSNTVLYAASINPLLPLQDGSNTHIMATEASNYAQYRIVAATLRFRPLVPNSVGGYAMSMSFWPQSSTAPTSVDMNSITSTDVRIISQPGVAAELVIPRERLHYRNQGWRSVETNGVNQEECTSGLVMVCIHGTPVNSYTNTPYTGALGLLDFALQVQYRNLTPGNTNTRVNRYRSTAKHVIKKGPSGAAQISTAAATRFMQDVNLVPGSNSIGDIGRGIVQLLLNIGDTLLGGLPTELIQNAGGQLFYGRPQVSSNGEPTIKLFPTVEAAQLDQGIVIQHDIDLGVSSVTVQDYDNQHQQDRPTPSPAPVRPLQNLRTGDVLWFTLPDAMYKQSQSFSSSPVYVSDIAIMINVATGQQAQVKNVNWSQATINGKPLPTTTHDQVVYYQIPLMGKISFWQQATRTAGYSYNYNTTDSDSVWIDYGSDHAHLFIPTYTTMLGTGPVNITGIGCVGPSPASAPSLARSQPHSFGVGCAPCSDAGLPECIFAEALLKFQALTTTNV</sequence>
<evidence type="ECO:0000256" key="5">
    <source>
        <dbReference type="ARBA" id="ARBA00008877"/>
    </source>
</evidence>
<evidence type="ECO:0000256" key="1">
    <source>
        <dbReference type="ARBA" id="ARBA00004136"/>
    </source>
</evidence>
<dbReference type="GO" id="GO:0005576">
    <property type="term" value="C:extracellular region"/>
    <property type="evidence" value="ECO:0007669"/>
    <property type="project" value="UniProtKB-SubCell"/>
</dbReference>
<comment type="subunit">
    <text evidence="13">Self-assembles to form the capsid. The capsid is dominated by dimers that define the 30 morphological units. Interacts with phosphorylated protein ORF3. Interacts with host TMEM134. Interacts with host ASGR1 and ASGR2; these interactions facilitate infection of host hepatocytes.</text>
</comment>
<keyword evidence="6 14" id="KW-0167">Capsid protein</keyword>
<dbReference type="Pfam" id="PF03014">
    <property type="entry name" value="SP2"/>
    <property type="match status" value="1"/>
</dbReference>
<comment type="function">
    <molecule>Isoform Secreted protein ORF2</molecule>
    <text evidence="14">Plays a role in the inhibition of host antibody-mediated neutralization without blocking viral cell entry.</text>
</comment>
<feature type="region of interest" description="Disordered" evidence="15">
    <location>
        <begin position="57"/>
        <end position="104"/>
    </location>
</feature>
<feature type="domain" description="Structural protein 2 second" evidence="17">
    <location>
        <begin position="311"/>
        <end position="450"/>
    </location>
</feature>
<feature type="domain" description="Hepatitis E virus structural protein 2 N-terminal" evidence="16">
    <location>
        <begin position="118"/>
        <end position="308"/>
    </location>
</feature>
<protein>
    <recommendedName>
        <fullName evidence="14">Pro-secreted protein ORF2</fullName>
        <shortName evidence="14">pORF2</shortName>
    </recommendedName>
    <alternativeName>
        <fullName evidence="14">Protein ORF2</fullName>
    </alternativeName>
    <component>
        <recommendedName>
            <fullName evidence="14">Secreted protein ORF2</fullName>
            <shortName evidence="14">ORF2s</shortName>
        </recommendedName>
    </component>
</protein>
<evidence type="ECO:0000313" key="19">
    <source>
        <dbReference type="EMBL" id="ATY47664.1"/>
    </source>
</evidence>
<feature type="domain" description="Structural protein 2 C-terminal" evidence="18">
    <location>
        <begin position="532"/>
        <end position="592"/>
    </location>
</feature>
<name>A0A2H4RDQ4_9VIRU</name>
<dbReference type="Pfam" id="PF20751">
    <property type="entry name" value="SP2_M"/>
    <property type="match status" value="1"/>
</dbReference>
<comment type="function">
    <molecule>Isoform Capsid protein</molecule>
    <text evidence="14">Forms an icosahedral capsid with a T=1 symmetry and a 34 nm diameter. The capsid is composed of 60 copies linked to each other. Binds to the 5' end of the genomic RNA to mediate genome encapsidation.</text>
</comment>
<dbReference type="GO" id="GO:0044165">
    <property type="term" value="C:host cell endoplasmic reticulum"/>
    <property type="evidence" value="ECO:0007669"/>
    <property type="project" value="UniProtKB-SubCell"/>
</dbReference>
<feature type="domain" description="Structural protein 2 C-terminal" evidence="18">
    <location>
        <begin position="455"/>
        <end position="525"/>
    </location>
</feature>
<dbReference type="Gene3D" id="2.40.30.190">
    <property type="match status" value="1"/>
</dbReference>